<dbReference type="Proteomes" id="UP000467840">
    <property type="component" value="Chromosome 2"/>
</dbReference>
<dbReference type="PANTHER" id="PTHR45647:SF25">
    <property type="entry name" value="ADENINE NUCLEOTIDE ALPHA HYDROLASES-LIKE SUPERFAMILY PROTEIN"/>
    <property type="match status" value="1"/>
</dbReference>
<keyword evidence="7" id="KW-1185">Reference proteome</keyword>
<keyword evidence="4" id="KW-0175">Coiled coil</keyword>
<protein>
    <recommendedName>
        <fullName evidence="2">RING-type E3 ubiquitin transferase</fullName>
        <ecNumber evidence="2">2.3.2.27</ecNumber>
    </recommendedName>
</protein>
<keyword evidence="3" id="KW-0833">Ubl conjugation pathway</keyword>
<dbReference type="PANTHER" id="PTHR45647">
    <property type="entry name" value="OS02G0152300 PROTEIN"/>
    <property type="match status" value="1"/>
</dbReference>
<reference evidence="6 7" key="1">
    <citation type="journal article" date="2020" name="Mol. Plant">
        <title>The Chromosome-Based Rubber Tree Genome Provides New Insights into Spurge Genome Evolution and Rubber Biosynthesis.</title>
        <authorList>
            <person name="Liu J."/>
            <person name="Shi C."/>
            <person name="Shi C.C."/>
            <person name="Li W."/>
            <person name="Zhang Q.J."/>
            <person name="Zhang Y."/>
            <person name="Li K."/>
            <person name="Lu H.F."/>
            <person name="Shi C."/>
            <person name="Zhu S.T."/>
            <person name="Xiao Z.Y."/>
            <person name="Nan H."/>
            <person name="Yue Y."/>
            <person name="Zhu X.G."/>
            <person name="Wu Y."/>
            <person name="Hong X.N."/>
            <person name="Fan G.Y."/>
            <person name="Tong Y."/>
            <person name="Zhang D."/>
            <person name="Mao C.L."/>
            <person name="Liu Y.L."/>
            <person name="Hao S.J."/>
            <person name="Liu W.Q."/>
            <person name="Lv M.Q."/>
            <person name="Zhang H.B."/>
            <person name="Liu Y."/>
            <person name="Hu-Tang G.R."/>
            <person name="Wang J.P."/>
            <person name="Wang J.H."/>
            <person name="Sun Y.H."/>
            <person name="Ni S.B."/>
            <person name="Chen W.B."/>
            <person name="Zhang X.C."/>
            <person name="Jiao Y.N."/>
            <person name="Eichler E.E."/>
            <person name="Li G.H."/>
            <person name="Liu X."/>
            <person name="Gao L.Z."/>
        </authorList>
    </citation>
    <scope>NUCLEOTIDE SEQUENCE [LARGE SCALE GENOMIC DNA]</scope>
    <source>
        <strain evidence="7">cv. GT1</strain>
        <tissue evidence="6">Leaf</tissue>
    </source>
</reference>
<dbReference type="GO" id="GO:0061630">
    <property type="term" value="F:ubiquitin protein ligase activity"/>
    <property type="evidence" value="ECO:0007669"/>
    <property type="project" value="UniProtKB-EC"/>
</dbReference>
<keyword evidence="5" id="KW-0812">Transmembrane</keyword>
<dbReference type="EC" id="2.3.2.27" evidence="2"/>
<comment type="catalytic activity">
    <reaction evidence="1">
        <text>S-ubiquitinyl-[E2 ubiquitin-conjugating enzyme]-L-cysteine + [acceptor protein]-L-lysine = [E2 ubiquitin-conjugating enzyme]-L-cysteine + N(6)-ubiquitinyl-[acceptor protein]-L-lysine.</text>
        <dbReference type="EC" id="2.3.2.27"/>
    </reaction>
</comment>
<organism evidence="6 7">
    <name type="scientific">Hevea brasiliensis</name>
    <name type="common">Para rubber tree</name>
    <name type="synonym">Siphonia brasiliensis</name>
    <dbReference type="NCBI Taxonomy" id="3981"/>
    <lineage>
        <taxon>Eukaryota</taxon>
        <taxon>Viridiplantae</taxon>
        <taxon>Streptophyta</taxon>
        <taxon>Embryophyta</taxon>
        <taxon>Tracheophyta</taxon>
        <taxon>Spermatophyta</taxon>
        <taxon>Magnoliopsida</taxon>
        <taxon>eudicotyledons</taxon>
        <taxon>Gunneridae</taxon>
        <taxon>Pentapetalae</taxon>
        <taxon>rosids</taxon>
        <taxon>fabids</taxon>
        <taxon>Malpighiales</taxon>
        <taxon>Euphorbiaceae</taxon>
        <taxon>Crotonoideae</taxon>
        <taxon>Micrandreae</taxon>
        <taxon>Hevea</taxon>
    </lineage>
</organism>
<keyword evidence="5" id="KW-0472">Membrane</keyword>
<evidence type="ECO:0000313" key="7">
    <source>
        <dbReference type="Proteomes" id="UP000467840"/>
    </source>
</evidence>
<feature type="coiled-coil region" evidence="4">
    <location>
        <begin position="233"/>
        <end position="307"/>
    </location>
</feature>
<sequence>MYQSFDPTSGIKVLIPTTGIKAEGSCLEYYKDRGVHIQPPAPVVFLVPLKRSGRARQRSTRYSGDEYVLLTDRGELKSFKEVMDDEHNPKWLEAILFKTTDIPGNVLKWAPDFCTVYVVSKGKINTVRNATRPVPTMSAGRAPLLAPRNMHVEPATHDNSGSQRWYDEMSTAEMEHSIAYSGRPSTDSNFFYFYENLTRDASPRHSDVYEPYSSGFTPNQTDNNGLDNGRASWSSSVNNMEEYEEEMRRLNIELKQTVDMYHAACKEAVAAKQEAAAELEEWKREKEKKLKEAHIAEENALAMAEREKSKCHVAIGAAEAVQKLVKIEVQKRMDAEMKALRENEEKQKVLDALGQSQSVLKYQSLFHMIAVLFLFYFYFSVFN</sequence>
<gene>
    <name evidence="6" type="ORF">GH714_003530</name>
</gene>
<evidence type="ECO:0000256" key="5">
    <source>
        <dbReference type="SAM" id="Phobius"/>
    </source>
</evidence>
<evidence type="ECO:0000256" key="2">
    <source>
        <dbReference type="ARBA" id="ARBA00012483"/>
    </source>
</evidence>
<dbReference type="EMBL" id="JAAGAX010000015">
    <property type="protein sequence ID" value="KAF2290135.1"/>
    <property type="molecule type" value="Genomic_DNA"/>
</dbReference>
<evidence type="ECO:0000256" key="3">
    <source>
        <dbReference type="ARBA" id="ARBA00022786"/>
    </source>
</evidence>
<dbReference type="AlphaFoldDB" id="A0A6A6KPF1"/>
<evidence type="ECO:0000256" key="1">
    <source>
        <dbReference type="ARBA" id="ARBA00000900"/>
    </source>
</evidence>
<comment type="caution">
    <text evidence="6">The sequence shown here is derived from an EMBL/GenBank/DDBJ whole genome shotgun (WGS) entry which is preliminary data.</text>
</comment>
<dbReference type="InterPro" id="IPR051348">
    <property type="entry name" value="U-box_ubiquitin_ligases"/>
</dbReference>
<name>A0A6A6KPF1_HEVBR</name>
<evidence type="ECO:0000313" key="6">
    <source>
        <dbReference type="EMBL" id="KAF2290135.1"/>
    </source>
</evidence>
<evidence type="ECO:0000256" key="4">
    <source>
        <dbReference type="SAM" id="Coils"/>
    </source>
</evidence>
<accession>A0A6A6KPF1</accession>
<proteinExistence type="predicted"/>
<feature type="transmembrane region" description="Helical" evidence="5">
    <location>
        <begin position="365"/>
        <end position="382"/>
    </location>
</feature>
<keyword evidence="5" id="KW-1133">Transmembrane helix</keyword>